<sequence length="60" mass="6503">MTAKPRDQYQMQERKKGATEIGEQKRTGNFSGANAFVAYPALPLKSSGSDGAHAIFAFIL</sequence>
<organism evidence="2 3">
    <name type="scientific">Roseibium litorale</name>
    <dbReference type="NCBI Taxonomy" id="2803841"/>
    <lineage>
        <taxon>Bacteria</taxon>
        <taxon>Pseudomonadati</taxon>
        <taxon>Pseudomonadota</taxon>
        <taxon>Alphaproteobacteria</taxon>
        <taxon>Hyphomicrobiales</taxon>
        <taxon>Stappiaceae</taxon>
        <taxon>Roseibium</taxon>
    </lineage>
</organism>
<evidence type="ECO:0000256" key="1">
    <source>
        <dbReference type="SAM" id="MobiDB-lite"/>
    </source>
</evidence>
<dbReference type="Proteomes" id="UP000632063">
    <property type="component" value="Unassembled WGS sequence"/>
</dbReference>
<evidence type="ECO:0000313" key="2">
    <source>
        <dbReference type="EMBL" id="MBD8893919.1"/>
    </source>
</evidence>
<gene>
    <name evidence="2" type="ORF">IG616_20420</name>
</gene>
<protein>
    <submittedName>
        <fullName evidence="2">Uncharacterized protein</fullName>
    </submittedName>
</protein>
<dbReference type="EMBL" id="JACYXI010000017">
    <property type="protein sequence ID" value="MBD8893919.1"/>
    <property type="molecule type" value="Genomic_DNA"/>
</dbReference>
<name>A0ABR9CTK3_9HYPH</name>
<dbReference type="RefSeq" id="WP_192150355.1">
    <property type="nucleotide sequence ID" value="NZ_JACYXI010000017.1"/>
</dbReference>
<keyword evidence="3" id="KW-1185">Reference proteome</keyword>
<proteinExistence type="predicted"/>
<accession>A0ABR9CTK3</accession>
<reference evidence="3" key="1">
    <citation type="submission" date="2020-09" db="EMBL/GenBank/DDBJ databases">
        <title>The genome sequence of strain Labrenzia suaedae 4C16A.</title>
        <authorList>
            <person name="Liu Y."/>
        </authorList>
    </citation>
    <scope>NUCLEOTIDE SEQUENCE [LARGE SCALE GENOMIC DNA]</scope>
    <source>
        <strain evidence="3">4C16A</strain>
    </source>
</reference>
<comment type="caution">
    <text evidence="2">The sequence shown here is derived from an EMBL/GenBank/DDBJ whole genome shotgun (WGS) entry which is preliminary data.</text>
</comment>
<reference evidence="2 3" key="2">
    <citation type="journal article" date="2021" name="Int. J. Syst. Evol. Microbiol.">
        <title>Roseibium litorale sp. nov., isolated from a tidal flat sediment and proposal for the reclassification of Labrenzia polysiphoniae as Roseibium polysiphoniae comb. nov.</title>
        <authorList>
            <person name="Liu Y."/>
            <person name="Pei T."/>
            <person name="Du J."/>
            <person name="Chao M."/>
            <person name="Deng M.R."/>
            <person name="Zhu H."/>
        </authorList>
    </citation>
    <scope>NUCLEOTIDE SEQUENCE [LARGE SCALE GENOMIC DNA]</scope>
    <source>
        <strain evidence="2 3">4C16A</strain>
    </source>
</reference>
<feature type="region of interest" description="Disordered" evidence="1">
    <location>
        <begin position="1"/>
        <end position="26"/>
    </location>
</feature>
<evidence type="ECO:0000313" key="3">
    <source>
        <dbReference type="Proteomes" id="UP000632063"/>
    </source>
</evidence>